<keyword evidence="4 5" id="KW-0472">Membrane</keyword>
<feature type="transmembrane region" description="Helical" evidence="5">
    <location>
        <begin position="114"/>
        <end position="130"/>
    </location>
</feature>
<name>A0A845A6J3_9SPHN</name>
<sequence>MVAAIRQVVDRRLTRYLLASVGALAVDMGTFLALLTLGPSLELAPAGASASGYALGIAAHWLMSSRAVFVGSLAERGVARHRQKVLFVASALIGLALTTGIVGAGDRAGFDPRIAKLAAIGVSFSVTWLLRSRIVFR</sequence>
<keyword evidence="2 5" id="KW-0812">Transmembrane</keyword>
<dbReference type="OrthoDB" id="7427719at2"/>
<comment type="caution">
    <text evidence="7">The sequence shown here is derived from an EMBL/GenBank/DDBJ whole genome shotgun (WGS) entry which is preliminary data.</text>
</comment>
<keyword evidence="8" id="KW-1185">Reference proteome</keyword>
<feature type="transmembrane region" description="Helical" evidence="5">
    <location>
        <begin position="16"/>
        <end position="37"/>
    </location>
</feature>
<dbReference type="EMBL" id="WTYH01000001">
    <property type="protein sequence ID" value="MXO94766.1"/>
    <property type="molecule type" value="Genomic_DNA"/>
</dbReference>
<keyword evidence="3 5" id="KW-1133">Transmembrane helix</keyword>
<dbReference type="RefSeq" id="WP_131451376.1">
    <property type="nucleotide sequence ID" value="NZ_BMJK01000001.1"/>
</dbReference>
<evidence type="ECO:0000313" key="7">
    <source>
        <dbReference type="EMBL" id="MXO94766.1"/>
    </source>
</evidence>
<dbReference type="AlphaFoldDB" id="A0A845A6J3"/>
<evidence type="ECO:0000259" key="6">
    <source>
        <dbReference type="Pfam" id="PF04138"/>
    </source>
</evidence>
<reference evidence="7 8" key="1">
    <citation type="submission" date="2019-12" db="EMBL/GenBank/DDBJ databases">
        <title>Genomic-based taxomic classification of the family Erythrobacteraceae.</title>
        <authorList>
            <person name="Xu L."/>
        </authorList>
    </citation>
    <scope>NUCLEOTIDE SEQUENCE [LARGE SCALE GENOMIC DNA]</scope>
    <source>
        <strain evidence="7 8">RC4-10-4</strain>
    </source>
</reference>
<protein>
    <submittedName>
        <fullName evidence="7">GtrA family protein</fullName>
    </submittedName>
</protein>
<evidence type="ECO:0000256" key="2">
    <source>
        <dbReference type="ARBA" id="ARBA00022692"/>
    </source>
</evidence>
<gene>
    <name evidence="7" type="ORF">GRI62_14285</name>
</gene>
<feature type="domain" description="GtrA/DPMS transmembrane" evidence="6">
    <location>
        <begin position="15"/>
        <end position="136"/>
    </location>
</feature>
<dbReference type="Proteomes" id="UP000460626">
    <property type="component" value="Unassembled WGS sequence"/>
</dbReference>
<evidence type="ECO:0000256" key="5">
    <source>
        <dbReference type="SAM" id="Phobius"/>
    </source>
</evidence>
<proteinExistence type="predicted"/>
<dbReference type="GO" id="GO:0016020">
    <property type="term" value="C:membrane"/>
    <property type="evidence" value="ECO:0007669"/>
    <property type="project" value="UniProtKB-SubCell"/>
</dbReference>
<evidence type="ECO:0000256" key="4">
    <source>
        <dbReference type="ARBA" id="ARBA00023136"/>
    </source>
</evidence>
<accession>A0A845A6J3</accession>
<organism evidence="7 8">
    <name type="scientific">Aurantiacibacter arachoides</name>
    <dbReference type="NCBI Taxonomy" id="1850444"/>
    <lineage>
        <taxon>Bacteria</taxon>
        <taxon>Pseudomonadati</taxon>
        <taxon>Pseudomonadota</taxon>
        <taxon>Alphaproteobacteria</taxon>
        <taxon>Sphingomonadales</taxon>
        <taxon>Erythrobacteraceae</taxon>
        <taxon>Aurantiacibacter</taxon>
    </lineage>
</organism>
<feature type="transmembrane region" description="Helical" evidence="5">
    <location>
        <begin position="84"/>
        <end position="102"/>
    </location>
</feature>
<dbReference type="InterPro" id="IPR007267">
    <property type="entry name" value="GtrA_DPMS_TM"/>
</dbReference>
<feature type="transmembrane region" description="Helical" evidence="5">
    <location>
        <begin position="43"/>
        <end position="63"/>
    </location>
</feature>
<comment type="subcellular location">
    <subcellularLocation>
        <location evidence="1">Membrane</location>
        <topology evidence="1">Multi-pass membrane protein</topology>
    </subcellularLocation>
</comment>
<dbReference type="GO" id="GO:0000271">
    <property type="term" value="P:polysaccharide biosynthetic process"/>
    <property type="evidence" value="ECO:0007669"/>
    <property type="project" value="InterPro"/>
</dbReference>
<dbReference type="Pfam" id="PF04138">
    <property type="entry name" value="GtrA_DPMS_TM"/>
    <property type="match status" value="1"/>
</dbReference>
<evidence type="ECO:0000313" key="8">
    <source>
        <dbReference type="Proteomes" id="UP000460626"/>
    </source>
</evidence>
<evidence type="ECO:0000256" key="3">
    <source>
        <dbReference type="ARBA" id="ARBA00022989"/>
    </source>
</evidence>
<evidence type="ECO:0000256" key="1">
    <source>
        <dbReference type="ARBA" id="ARBA00004141"/>
    </source>
</evidence>